<evidence type="ECO:0000313" key="15">
    <source>
        <dbReference type="Proteomes" id="UP000253426"/>
    </source>
</evidence>
<dbReference type="GO" id="GO:0003723">
    <property type="term" value="F:RNA binding"/>
    <property type="evidence" value="ECO:0007669"/>
    <property type="project" value="UniProtKB-UniRule"/>
</dbReference>
<dbReference type="NCBIfam" id="TIGR00767">
    <property type="entry name" value="rho"/>
    <property type="match status" value="1"/>
</dbReference>
<dbReference type="GO" id="GO:0016787">
    <property type="term" value="F:hydrolase activity"/>
    <property type="evidence" value="ECO:0007669"/>
    <property type="project" value="UniProtKB-KW"/>
</dbReference>
<dbReference type="Pfam" id="PF00006">
    <property type="entry name" value="ATP-synt_ab"/>
    <property type="match status" value="1"/>
</dbReference>
<keyword evidence="6 9" id="KW-0694">RNA-binding</keyword>
<dbReference type="SUPFAM" id="SSF52540">
    <property type="entry name" value="P-loop containing nucleoside triphosphate hydrolases"/>
    <property type="match status" value="1"/>
</dbReference>
<dbReference type="GO" id="GO:0006353">
    <property type="term" value="P:DNA-templated transcription termination"/>
    <property type="evidence" value="ECO:0007669"/>
    <property type="project" value="UniProtKB-UniRule"/>
</dbReference>
<dbReference type="Gene3D" id="3.40.50.300">
    <property type="entry name" value="P-loop containing nucleotide triphosphate hydrolases"/>
    <property type="match status" value="1"/>
</dbReference>
<feature type="domain" description="Rho RNA-BD" evidence="13">
    <location>
        <begin position="121"/>
        <end position="196"/>
    </location>
</feature>
<dbReference type="Pfam" id="PF07497">
    <property type="entry name" value="Rho_RNA_bind"/>
    <property type="match status" value="1"/>
</dbReference>
<dbReference type="GO" id="GO:0004386">
    <property type="term" value="F:helicase activity"/>
    <property type="evidence" value="ECO:0007669"/>
    <property type="project" value="UniProtKB-UniRule"/>
</dbReference>
<evidence type="ECO:0000256" key="2">
    <source>
        <dbReference type="ARBA" id="ARBA00022741"/>
    </source>
</evidence>
<organism evidence="14 15">
    <name type="scientific">Roseimicrobium gellanilyticum</name>
    <dbReference type="NCBI Taxonomy" id="748857"/>
    <lineage>
        <taxon>Bacteria</taxon>
        <taxon>Pseudomonadati</taxon>
        <taxon>Verrucomicrobiota</taxon>
        <taxon>Verrucomicrobiia</taxon>
        <taxon>Verrucomicrobiales</taxon>
        <taxon>Verrucomicrobiaceae</taxon>
        <taxon>Roseimicrobium</taxon>
    </lineage>
</organism>
<dbReference type="Gene3D" id="2.40.50.140">
    <property type="entry name" value="Nucleic acid-binding proteins"/>
    <property type="match status" value="1"/>
</dbReference>
<dbReference type="GO" id="GO:0008186">
    <property type="term" value="F:ATP-dependent activity, acting on RNA"/>
    <property type="evidence" value="ECO:0007669"/>
    <property type="project" value="UniProtKB-UniRule"/>
</dbReference>
<dbReference type="InterPro" id="IPR027417">
    <property type="entry name" value="P-loop_NTPase"/>
</dbReference>
<feature type="binding site" evidence="9">
    <location>
        <position position="283"/>
    </location>
    <ligand>
        <name>ATP</name>
        <dbReference type="ChEBI" id="CHEBI:30616"/>
    </ligand>
</feature>
<feature type="compositionally biased region" description="Basic and acidic residues" evidence="12">
    <location>
        <begin position="1"/>
        <end position="10"/>
    </location>
</feature>
<keyword evidence="3 9" id="KW-0378">Hydrolase</keyword>
<dbReference type="AlphaFoldDB" id="A0A366HPA8"/>
<evidence type="ECO:0000256" key="6">
    <source>
        <dbReference type="ARBA" id="ARBA00022884"/>
    </source>
</evidence>
<dbReference type="EC" id="3.6.4.-" evidence="9 10"/>
<keyword evidence="1 9" id="KW-0806">Transcription termination</keyword>
<evidence type="ECO:0000259" key="13">
    <source>
        <dbReference type="PROSITE" id="PS51856"/>
    </source>
</evidence>
<reference evidence="14 15" key="1">
    <citation type="submission" date="2018-06" db="EMBL/GenBank/DDBJ databases">
        <title>Genomic Encyclopedia of Type Strains, Phase IV (KMG-IV): sequencing the most valuable type-strain genomes for metagenomic binning, comparative biology and taxonomic classification.</title>
        <authorList>
            <person name="Goeker M."/>
        </authorList>
    </citation>
    <scope>NUCLEOTIDE SEQUENCE [LARGE SCALE GENOMIC DNA]</scope>
    <source>
        <strain evidence="14 15">DSM 25532</strain>
    </source>
</reference>
<dbReference type="SUPFAM" id="SSF50249">
    <property type="entry name" value="Nucleic acid-binding proteins"/>
    <property type="match status" value="1"/>
</dbReference>
<dbReference type="InterPro" id="IPR011113">
    <property type="entry name" value="Rho_RNA-bd"/>
</dbReference>
<dbReference type="GO" id="GO:0005524">
    <property type="term" value="F:ATP binding"/>
    <property type="evidence" value="ECO:0007669"/>
    <property type="project" value="UniProtKB-UniRule"/>
</dbReference>
<evidence type="ECO:0000256" key="8">
    <source>
        <dbReference type="ARBA" id="ARBA00023163"/>
    </source>
</evidence>
<evidence type="ECO:0000256" key="10">
    <source>
        <dbReference type="NCBIfam" id="TIGR00767"/>
    </source>
</evidence>
<evidence type="ECO:0000256" key="11">
    <source>
        <dbReference type="PROSITE-ProRule" id="PRU01203"/>
    </source>
</evidence>
<name>A0A366HPA8_9BACT</name>
<dbReference type="Proteomes" id="UP000253426">
    <property type="component" value="Unassembled WGS sequence"/>
</dbReference>
<keyword evidence="15" id="KW-1185">Reference proteome</keyword>
<feature type="region of interest" description="Disordered" evidence="12">
    <location>
        <begin position="1"/>
        <end position="62"/>
    </location>
</feature>
<proteinExistence type="inferred from homology"/>
<dbReference type="PANTHER" id="PTHR46425:SF1">
    <property type="entry name" value="TRANSCRIPTION TERMINATION FACTOR RHO"/>
    <property type="match status" value="1"/>
</dbReference>
<keyword evidence="8 9" id="KW-0804">Transcription</keyword>
<comment type="subunit">
    <text evidence="9">Homohexamer. The homohexamer assembles into an open ring structure.</text>
</comment>
<gene>
    <name evidence="9" type="primary">rho</name>
    <name evidence="14" type="ORF">DES53_103334</name>
</gene>
<protein>
    <recommendedName>
        <fullName evidence="9 10">Transcription termination factor Rho</fullName>
        <ecNumber evidence="9 10">3.6.4.-</ecNumber>
    </recommendedName>
    <alternativeName>
        <fullName evidence="9">ATP-dependent helicase Rho</fullName>
    </alternativeName>
</protein>
<accession>A0A366HPA8</accession>
<evidence type="ECO:0000256" key="3">
    <source>
        <dbReference type="ARBA" id="ARBA00022801"/>
    </source>
</evidence>
<keyword evidence="7 9" id="KW-0805">Transcription regulation</keyword>
<dbReference type="InterPro" id="IPR004665">
    <property type="entry name" value="Term_rho"/>
</dbReference>
<dbReference type="InterPro" id="IPR000194">
    <property type="entry name" value="ATPase_F1/V1/A1_a/bsu_nucl-bd"/>
</dbReference>
<feature type="binding site" evidence="9">
    <location>
        <begin position="240"/>
        <end position="245"/>
    </location>
    <ligand>
        <name>ATP</name>
        <dbReference type="ChEBI" id="CHEBI:30616"/>
    </ligand>
</feature>
<dbReference type="InterPro" id="IPR041703">
    <property type="entry name" value="Rho_factor_ATP-bd"/>
</dbReference>
<dbReference type="NCBIfam" id="NF006886">
    <property type="entry name" value="PRK09376.1"/>
    <property type="match status" value="1"/>
</dbReference>
<comment type="function">
    <text evidence="9">Facilitates transcription termination by a mechanism that involves Rho binding to the nascent RNA, activation of Rho's RNA-dependent ATPase activity, and release of the mRNA from the DNA template.</text>
</comment>
<dbReference type="PROSITE" id="PS51856">
    <property type="entry name" value="RHO_RNA_BD"/>
    <property type="match status" value="1"/>
</dbReference>
<evidence type="ECO:0000256" key="12">
    <source>
        <dbReference type="SAM" id="MobiDB-lite"/>
    </source>
</evidence>
<dbReference type="PANTHER" id="PTHR46425">
    <property type="entry name" value="TRANSCRIPTION TERMINATION FACTOR RHO"/>
    <property type="match status" value="1"/>
</dbReference>
<comment type="similarity">
    <text evidence="9 11">Belongs to the Rho family.</text>
</comment>
<sequence>MVSEDIKDSPEGAPAVAATSPEAVTENTSPTPTAAVPVQEESPNPGTKPASPPQGQGPQANTAVKAELPFPEEASVNEMQEMSIGALQTLAASVGWRVNGSRTKHQLIAELTAWLLQHGTKVQVEGFLEMQQESYGLLRYPKHSFTPLPEDIFVPIFVIRKFGFRPGQLLKGNLKVPTSKEKYLAIERITEVEGRNIDEWQTPADFEKLTATFPSERIILEQAKSPSVSSRVVDLIAPLGKGQRALIVASPRSGKTMLLKDIARSIKANHSEISLIILLLDERPEEVTDFEESVDAEIFSSTFDEAPKRHSQVAELVLERAKRLVELGRDVVILLDSITRLARGYNAMQGGKGRTMSGGLDAKALMKPKKFFGAARKVDEGGSLTIVATALTETESRMDEVIFEEFKGTGNMEVSLDREISERRIFPSIHVLKSGTRRDDLLYHPDEFKRIAIIRKQLASVPAYEALELLIKNIERSKSNAELLLSGLR</sequence>
<feature type="binding site" evidence="9">
    <location>
        <begin position="252"/>
        <end position="257"/>
    </location>
    <ligand>
        <name>ATP</name>
        <dbReference type="ChEBI" id="CHEBI:30616"/>
    </ligand>
</feature>
<evidence type="ECO:0000256" key="7">
    <source>
        <dbReference type="ARBA" id="ARBA00023015"/>
    </source>
</evidence>
<comment type="caution">
    <text evidence="9">Lacks conserved residue(s) required for the propagation of feature annotation.</text>
</comment>
<keyword evidence="4 9" id="KW-0347">Helicase</keyword>
<dbReference type="SMART" id="SM00382">
    <property type="entry name" value="AAA"/>
    <property type="match status" value="1"/>
</dbReference>
<evidence type="ECO:0000256" key="9">
    <source>
        <dbReference type="HAMAP-Rule" id="MF_01884"/>
    </source>
</evidence>
<dbReference type="CDD" id="cd01128">
    <property type="entry name" value="rho_factor_C"/>
    <property type="match status" value="1"/>
</dbReference>
<keyword evidence="2 9" id="KW-0547">Nucleotide-binding</keyword>
<evidence type="ECO:0000256" key="5">
    <source>
        <dbReference type="ARBA" id="ARBA00022840"/>
    </source>
</evidence>
<evidence type="ECO:0000256" key="4">
    <source>
        <dbReference type="ARBA" id="ARBA00022806"/>
    </source>
</evidence>
<keyword evidence="5 9" id="KW-0067">ATP-binding</keyword>
<evidence type="ECO:0000256" key="1">
    <source>
        <dbReference type="ARBA" id="ARBA00022472"/>
    </source>
</evidence>
<dbReference type="EMBL" id="QNRR01000003">
    <property type="protein sequence ID" value="RBP45336.1"/>
    <property type="molecule type" value="Genomic_DNA"/>
</dbReference>
<dbReference type="InterPro" id="IPR012340">
    <property type="entry name" value="NA-bd_OB-fold"/>
</dbReference>
<comment type="caution">
    <text evidence="14">The sequence shown here is derived from an EMBL/GenBank/DDBJ whole genome shotgun (WGS) entry which is preliminary data.</text>
</comment>
<dbReference type="HAMAP" id="MF_01884">
    <property type="entry name" value="Rho"/>
    <property type="match status" value="1"/>
</dbReference>
<evidence type="ECO:0000313" key="14">
    <source>
        <dbReference type="EMBL" id="RBP45336.1"/>
    </source>
</evidence>
<dbReference type="InterPro" id="IPR003593">
    <property type="entry name" value="AAA+_ATPase"/>
</dbReference>
<dbReference type="RefSeq" id="WP_245958147.1">
    <property type="nucleotide sequence ID" value="NZ_QNRR01000003.1"/>
</dbReference>